<organism evidence="4 5">
    <name type="scientific">Labilibaculum manganireducens</name>
    <dbReference type="NCBI Taxonomy" id="1940525"/>
    <lineage>
        <taxon>Bacteria</taxon>
        <taxon>Pseudomonadati</taxon>
        <taxon>Bacteroidota</taxon>
        <taxon>Bacteroidia</taxon>
        <taxon>Marinilabiliales</taxon>
        <taxon>Marinifilaceae</taxon>
        <taxon>Labilibaculum</taxon>
    </lineage>
</organism>
<dbReference type="PANTHER" id="PTHR31084">
    <property type="entry name" value="ALPHA-L-FUCOSIDASE 2"/>
    <property type="match status" value="1"/>
</dbReference>
<keyword evidence="5" id="KW-1185">Reference proteome</keyword>
<dbReference type="Pfam" id="PF14498">
    <property type="entry name" value="Glyco_hyd_65N_2"/>
    <property type="match status" value="1"/>
</dbReference>
<dbReference type="InterPro" id="IPR049053">
    <property type="entry name" value="AFCA-like_C"/>
</dbReference>
<feature type="domain" description="Alpha fucosidase A-like C-terminal" evidence="2">
    <location>
        <begin position="704"/>
        <end position="768"/>
    </location>
</feature>
<dbReference type="PIRSF" id="PIRSF007663">
    <property type="entry name" value="UCP007663"/>
    <property type="match status" value="1"/>
</dbReference>
<dbReference type="Proteomes" id="UP000233618">
    <property type="component" value="Unassembled WGS sequence"/>
</dbReference>
<dbReference type="InterPro" id="IPR027414">
    <property type="entry name" value="GH95_N_dom"/>
</dbReference>
<dbReference type="RefSeq" id="WP_101310599.1">
    <property type="nucleotide sequence ID" value="NZ_MVDE01000024.1"/>
</dbReference>
<dbReference type="InterPro" id="IPR008928">
    <property type="entry name" value="6-hairpin_glycosidase_sf"/>
</dbReference>
<accession>A0A2N3I1D8</accession>
<reference evidence="4 5" key="1">
    <citation type="journal article" date="2017" name="Front. Microbiol.">
        <title>Labilibaculum manganireducens gen. nov., sp. nov. and Labilibaculum filiforme sp. nov., Novel Bacteroidetes Isolated from Subsurface Sediments of the Baltic Sea.</title>
        <authorList>
            <person name="Vandieken V."/>
            <person name="Marshall I.P."/>
            <person name="Niemann H."/>
            <person name="Engelen B."/>
            <person name="Cypionka H."/>
        </authorList>
    </citation>
    <scope>NUCLEOTIDE SEQUENCE [LARGE SCALE GENOMIC DNA]</scope>
    <source>
        <strain evidence="4 5">59.10-2M</strain>
    </source>
</reference>
<dbReference type="PROSITE" id="PS51257">
    <property type="entry name" value="PROKAR_LIPOPROTEIN"/>
    <property type="match status" value="1"/>
</dbReference>
<proteinExistence type="predicted"/>
<dbReference type="InterPro" id="IPR016518">
    <property type="entry name" value="Alpha-L-fucosidase"/>
</dbReference>
<dbReference type="SUPFAM" id="SSF48208">
    <property type="entry name" value="Six-hairpin glycosidases"/>
    <property type="match status" value="1"/>
</dbReference>
<sequence>MILRVILFASILTITGCTSNSINNENFTESKLKLWYIKPAKIWEEALPIGNGRLGAMVYGGTVEETIQFNEETVWAGEPGNNILPAVKDYLPEIRQLIFEGKYKEAQQLADKYLPRRTKEDNNYGMCYQPVGNLQIVFPDNHDITDYYRDLDISKAVASVEYKTKGVTYRREVISSLADNIIAVEITADKPSSVSCTLSVNSPHEKYSIKCNNNAIWLQGTSSDYENKKGKVKFTSIIKPKITGGELKSTDSTLVITNADKLVIYLSVGTNFKNYKDISGNAELKAKSILDAAFTKDFAQLKQAHTNLYKKFFDRVKINVGITDSIKNPTDVRLEQFNTGNDPQLVALYYQFGRYLLISSSQPGTQAANLQGLWNNKIKPPWDSKYTVNINTEMNYWLAEPTNLSEMHEPLFDLIDDISETGKQSSSYMYGTRGWNIHHNTDIWRISGVVDGGYYGLWPMGGAWLSQHLWYHYMYSGDVDFLKKKYTVLKGVSLFYKDILVEEPEHHWLVVCPSISPENSHHSGTTIAGGTTMDNQLVYDVFNNVIEASDILDIDHEYADSLRSLFNKLAPMQIGKWGQLQEWMHDWDKQDDRHRHISHLYGLYPSNQISPFETPELLAAAKTSLLARGDESTGWSMGWKVNLWARFLDGNHALKLIADQLRPSIQEDGSQQGGTYPNLFDAHPPFQIDGNFGCTSGISEMLLQSHDGAIHLLPALPDTWDKGAITGLKSRGGFIVSMNWKNGQLTNAVIESTINGNCRIRSYTPLQGKHLIEAQGDNPNHFFSTRTNPKTKNHSGESIQKQIVRKVYEYDINMNVGDIINISSK</sequence>
<name>A0A2N3I1D8_9BACT</name>
<evidence type="ECO:0000259" key="1">
    <source>
        <dbReference type="Pfam" id="PF14498"/>
    </source>
</evidence>
<dbReference type="Gene3D" id="2.70.98.50">
    <property type="entry name" value="putative glycoside hydrolase family protein from bacillus halodurans"/>
    <property type="match status" value="1"/>
</dbReference>
<dbReference type="Pfam" id="PF21307">
    <property type="entry name" value="Glyco_hydro_95_C"/>
    <property type="match status" value="1"/>
</dbReference>
<comment type="caution">
    <text evidence="4">The sequence shown here is derived from an EMBL/GenBank/DDBJ whole genome shotgun (WGS) entry which is preliminary data.</text>
</comment>
<evidence type="ECO:0000259" key="3">
    <source>
        <dbReference type="Pfam" id="PF22124"/>
    </source>
</evidence>
<dbReference type="GO" id="GO:0004560">
    <property type="term" value="F:alpha-L-fucosidase activity"/>
    <property type="evidence" value="ECO:0007669"/>
    <property type="project" value="InterPro"/>
</dbReference>
<dbReference type="InterPro" id="IPR054363">
    <property type="entry name" value="GH95_cat"/>
</dbReference>
<dbReference type="AlphaFoldDB" id="A0A2N3I1D8"/>
<dbReference type="Pfam" id="PF22124">
    <property type="entry name" value="Glyco_hydro_95_cat"/>
    <property type="match status" value="1"/>
</dbReference>
<dbReference type="Gene3D" id="1.50.10.10">
    <property type="match status" value="1"/>
</dbReference>
<dbReference type="PANTHER" id="PTHR31084:SF0">
    <property type="entry name" value="ALPHA-L-FUCOSIDASE 2"/>
    <property type="match status" value="1"/>
</dbReference>
<gene>
    <name evidence="4" type="ORF">BZG01_14660</name>
</gene>
<evidence type="ECO:0000313" key="5">
    <source>
        <dbReference type="Proteomes" id="UP000233618"/>
    </source>
</evidence>
<dbReference type="EMBL" id="MVDE01000024">
    <property type="protein sequence ID" value="PKQ64124.1"/>
    <property type="molecule type" value="Genomic_DNA"/>
</dbReference>
<feature type="domain" description="Glycosyl hydrolase family 95 N-terminal" evidence="1">
    <location>
        <begin position="34"/>
        <end position="275"/>
    </location>
</feature>
<evidence type="ECO:0000313" key="4">
    <source>
        <dbReference type="EMBL" id="PKQ64124.1"/>
    </source>
</evidence>
<feature type="domain" description="Glycosyl hydrolase family 95 catalytic" evidence="3">
    <location>
        <begin position="298"/>
        <end position="702"/>
    </location>
</feature>
<evidence type="ECO:0000259" key="2">
    <source>
        <dbReference type="Pfam" id="PF21307"/>
    </source>
</evidence>
<protein>
    <submittedName>
        <fullName evidence="4">Alpha-L-fucosidase</fullName>
    </submittedName>
</protein>
<dbReference type="GO" id="GO:0005975">
    <property type="term" value="P:carbohydrate metabolic process"/>
    <property type="evidence" value="ECO:0007669"/>
    <property type="project" value="InterPro"/>
</dbReference>
<dbReference type="InterPro" id="IPR012341">
    <property type="entry name" value="6hp_glycosidase-like_sf"/>
</dbReference>